<dbReference type="OrthoDB" id="650312at2759"/>
<feature type="domain" description="F-box/LRR-repeat protein 15/At3g58940/PEG3-like LRR" evidence="2">
    <location>
        <begin position="129"/>
        <end position="274"/>
    </location>
</feature>
<organism evidence="3 4">
    <name type="scientific">Striga hermonthica</name>
    <name type="common">Purple witchweed</name>
    <name type="synonym">Buchnera hermonthica</name>
    <dbReference type="NCBI Taxonomy" id="68872"/>
    <lineage>
        <taxon>Eukaryota</taxon>
        <taxon>Viridiplantae</taxon>
        <taxon>Streptophyta</taxon>
        <taxon>Embryophyta</taxon>
        <taxon>Tracheophyta</taxon>
        <taxon>Spermatophyta</taxon>
        <taxon>Magnoliopsida</taxon>
        <taxon>eudicotyledons</taxon>
        <taxon>Gunneridae</taxon>
        <taxon>Pentapetalae</taxon>
        <taxon>asterids</taxon>
        <taxon>lamiids</taxon>
        <taxon>Lamiales</taxon>
        <taxon>Orobanchaceae</taxon>
        <taxon>Buchnereae</taxon>
        <taxon>Striga</taxon>
    </lineage>
</organism>
<comment type="caution">
    <text evidence="3">The sequence shown here is derived from an EMBL/GenBank/DDBJ whole genome shotgun (WGS) entry which is preliminary data.</text>
</comment>
<evidence type="ECO:0008006" key="5">
    <source>
        <dbReference type="Google" id="ProtNLM"/>
    </source>
</evidence>
<dbReference type="AlphaFoldDB" id="A0A9N7RMF2"/>
<keyword evidence="4" id="KW-1185">Reference proteome</keyword>
<accession>A0A9N7RMF2</accession>
<dbReference type="SUPFAM" id="SSF52058">
    <property type="entry name" value="L domain-like"/>
    <property type="match status" value="1"/>
</dbReference>
<dbReference type="Proteomes" id="UP001153555">
    <property type="component" value="Unassembled WGS sequence"/>
</dbReference>
<evidence type="ECO:0000259" key="1">
    <source>
        <dbReference type="Pfam" id="PF00646"/>
    </source>
</evidence>
<dbReference type="InterPro" id="IPR050232">
    <property type="entry name" value="FBL13/AtMIF1-like"/>
</dbReference>
<protein>
    <recommendedName>
        <fullName evidence="5">F-box domain-containing protein</fullName>
    </recommendedName>
</protein>
<evidence type="ECO:0000313" key="4">
    <source>
        <dbReference type="Proteomes" id="UP001153555"/>
    </source>
</evidence>
<dbReference type="Pfam" id="PF24758">
    <property type="entry name" value="LRR_At5g56370"/>
    <property type="match status" value="1"/>
</dbReference>
<dbReference type="InterPro" id="IPR036047">
    <property type="entry name" value="F-box-like_dom_sf"/>
</dbReference>
<dbReference type="InterPro" id="IPR053781">
    <property type="entry name" value="F-box_AtFBL13-like"/>
</dbReference>
<dbReference type="EMBL" id="CACSLK010030184">
    <property type="protein sequence ID" value="CAA0836937.1"/>
    <property type="molecule type" value="Genomic_DNA"/>
</dbReference>
<dbReference type="SUPFAM" id="SSF81383">
    <property type="entry name" value="F-box domain"/>
    <property type="match status" value="1"/>
</dbReference>
<dbReference type="PANTHER" id="PTHR31900">
    <property type="entry name" value="F-BOX/RNI SUPERFAMILY PROTEIN-RELATED"/>
    <property type="match status" value="1"/>
</dbReference>
<proteinExistence type="predicted"/>
<sequence length="367" mass="42376">MPAIDRLAGLLNDFICHILSFFLPTKFSRAPQKIHKIDRLGGLPDDVICHILSFLPTKFSVATSVLASRWRFLWTLVPCFNFDETCYWRKTLYSDNIIHRFLLQHEAKSISTFTFKMNCFDDDYQFEKLFAAAIKRNVRNLNLNFYGHVMLPTTPLFTCKTVVDMTLRSCKCIPSSANVCFPSLRKLYLHFVGFQGDDTLPNLLDGSPKLEELIFHRWETEKLRINISSSSLKVLRVTLEPHWLLIFSGHGMKPAKYQMIIDAPALRHLHMHGSRVGIPVDMNPLFYVEIFFKEYSTNSNCSYHEVIKFLSCVCDTKGLNLSGYDSNHEVVDREVAESSVKFNNIAKLELKVYDVKWHLLVNFLGNC</sequence>
<gene>
    <name evidence="3" type="ORF">SHERM_03966</name>
</gene>
<dbReference type="InterPro" id="IPR032675">
    <property type="entry name" value="LRR_dom_sf"/>
</dbReference>
<dbReference type="CDD" id="cd22160">
    <property type="entry name" value="F-box_AtFBL13-like"/>
    <property type="match status" value="1"/>
</dbReference>
<dbReference type="InterPro" id="IPR055411">
    <property type="entry name" value="LRR_FXL15/At3g58940/PEG3-like"/>
</dbReference>
<feature type="domain" description="F-box" evidence="1">
    <location>
        <begin position="42"/>
        <end position="79"/>
    </location>
</feature>
<dbReference type="Pfam" id="PF00646">
    <property type="entry name" value="F-box"/>
    <property type="match status" value="1"/>
</dbReference>
<reference evidence="3" key="1">
    <citation type="submission" date="2019-12" db="EMBL/GenBank/DDBJ databases">
        <authorList>
            <person name="Scholes J."/>
        </authorList>
    </citation>
    <scope>NUCLEOTIDE SEQUENCE</scope>
</reference>
<evidence type="ECO:0000313" key="3">
    <source>
        <dbReference type="EMBL" id="CAA0836937.1"/>
    </source>
</evidence>
<name>A0A9N7RMF2_STRHE</name>
<dbReference type="InterPro" id="IPR001810">
    <property type="entry name" value="F-box_dom"/>
</dbReference>
<dbReference type="PANTHER" id="PTHR31900:SF34">
    <property type="entry name" value="EMB|CAB62440.1-RELATED"/>
    <property type="match status" value="1"/>
</dbReference>
<dbReference type="Gene3D" id="3.80.10.10">
    <property type="entry name" value="Ribonuclease Inhibitor"/>
    <property type="match status" value="1"/>
</dbReference>
<evidence type="ECO:0000259" key="2">
    <source>
        <dbReference type="Pfam" id="PF24758"/>
    </source>
</evidence>